<evidence type="ECO:0000256" key="1">
    <source>
        <dbReference type="SAM" id="MobiDB-lite"/>
    </source>
</evidence>
<feature type="compositionally biased region" description="Basic and acidic residues" evidence="1">
    <location>
        <begin position="1"/>
        <end position="12"/>
    </location>
</feature>
<organism evidence="2 3">
    <name type="scientific">Plasmopara halstedii</name>
    <name type="common">Downy mildew of sunflower</name>
    <dbReference type="NCBI Taxonomy" id="4781"/>
    <lineage>
        <taxon>Eukaryota</taxon>
        <taxon>Sar</taxon>
        <taxon>Stramenopiles</taxon>
        <taxon>Oomycota</taxon>
        <taxon>Peronosporomycetes</taxon>
        <taxon>Peronosporales</taxon>
        <taxon>Peronosporaceae</taxon>
        <taxon>Plasmopara</taxon>
    </lineage>
</organism>
<dbReference type="RefSeq" id="XP_024571660.1">
    <property type="nucleotide sequence ID" value="XM_024722548.1"/>
</dbReference>
<dbReference type="Proteomes" id="UP000054928">
    <property type="component" value="Unassembled WGS sequence"/>
</dbReference>
<dbReference type="EMBL" id="CCYD01000041">
    <property type="protein sequence ID" value="CEG35291.1"/>
    <property type="molecule type" value="Genomic_DNA"/>
</dbReference>
<protein>
    <submittedName>
        <fullName evidence="2">Uncharacterized protein</fullName>
    </submittedName>
</protein>
<dbReference type="OrthoDB" id="60189at2759"/>
<keyword evidence="3" id="KW-1185">Reference proteome</keyword>
<dbReference type="AlphaFoldDB" id="A0A0N7L3A0"/>
<sequence>MAKGIERQEAKKMHSSGKENTNYKTAGNKIMPNSVASLWSRGSMLSATVGTKQHGLLLLLFNAISLYIGFASKVNVHSQNAYSDNSVLDLSADSTCEFDEIQLASDGTIAQWGLAHGSRITPNVTVNGSVMPNDYNFYHLCVGRQEHEHLILVELLCDTGDMANDGDANLYLSGEVKYPRIGHSTWIAQRHGNEKIKIYTYLDGFPRNDEHGGRRWLSLHISVFGAGQVSTSYALAITVSDLPTTPDLSSRQAFYTKQRILDRKESLRHRSPE</sequence>
<evidence type="ECO:0000313" key="2">
    <source>
        <dbReference type="EMBL" id="CEG35291.1"/>
    </source>
</evidence>
<accession>A0A0N7L3A0</accession>
<name>A0A0N7L3A0_PLAHL</name>
<dbReference type="OMA" id="WCAGFDE"/>
<proteinExistence type="predicted"/>
<dbReference type="GeneID" id="36404473"/>
<reference evidence="3" key="1">
    <citation type="submission" date="2014-09" db="EMBL/GenBank/DDBJ databases">
        <authorList>
            <person name="Sharma Rahul"/>
            <person name="Thines Marco"/>
        </authorList>
    </citation>
    <scope>NUCLEOTIDE SEQUENCE [LARGE SCALE GENOMIC DNA]</scope>
</reference>
<feature type="region of interest" description="Disordered" evidence="1">
    <location>
        <begin position="1"/>
        <end position="26"/>
    </location>
</feature>
<evidence type="ECO:0000313" key="3">
    <source>
        <dbReference type="Proteomes" id="UP000054928"/>
    </source>
</evidence>